<keyword evidence="2" id="KW-0689">Ribosomal protein</keyword>
<dbReference type="Gene3D" id="4.10.910.10">
    <property type="entry name" value="30s ribosomal protein s13, domain 2"/>
    <property type="match status" value="1"/>
</dbReference>
<reference evidence="4" key="1">
    <citation type="submission" date="2023-03" db="EMBL/GenBank/DDBJ databases">
        <authorList>
            <person name="Julca I."/>
        </authorList>
    </citation>
    <scope>NUCLEOTIDE SEQUENCE</scope>
</reference>
<dbReference type="PROSITE" id="PS50159">
    <property type="entry name" value="RIBOSOMAL_S13_2"/>
    <property type="match status" value="1"/>
</dbReference>
<sequence length="183" mass="20262">MPPGYPSQLLKLFRRSPMAQTLSVPVIPSISGIGNTNPSNTFNSASSIIPKIGGLMSIRCAHVGGVQIPNNKKLMYSLQYIHGIGRTKAKKILIDLGMENKLTKDLSGYELATLRDEVYKYNIEGNLKRSIDDAIMRLKQIRSYRGSRHLDGLPCRGQGTKNNCRTLKGKIRVTIAGKKKPPR</sequence>
<dbReference type="InterPro" id="IPR018269">
    <property type="entry name" value="Ribosomal_uS13_CS"/>
</dbReference>
<name>A0AAV1DG44_OLDCO</name>
<dbReference type="Pfam" id="PF00416">
    <property type="entry name" value="Ribosomal_S13"/>
    <property type="match status" value="1"/>
</dbReference>
<protein>
    <submittedName>
        <fullName evidence="4">OLC1v1005039C1</fullName>
    </submittedName>
</protein>
<dbReference type="PANTHER" id="PTHR10871">
    <property type="entry name" value="30S RIBOSOMAL PROTEIN S13/40S RIBOSOMAL PROTEIN S18"/>
    <property type="match status" value="1"/>
</dbReference>
<dbReference type="EMBL" id="OX459122">
    <property type="protein sequence ID" value="CAI9105990.1"/>
    <property type="molecule type" value="Genomic_DNA"/>
</dbReference>
<comment type="similarity">
    <text evidence="1">Belongs to the universal ribosomal protein uS13 family.</text>
</comment>
<dbReference type="SUPFAM" id="SSF46946">
    <property type="entry name" value="S13-like H2TH domain"/>
    <property type="match status" value="1"/>
</dbReference>
<keyword evidence="5" id="KW-1185">Reference proteome</keyword>
<dbReference type="PANTHER" id="PTHR10871:SF1">
    <property type="entry name" value="SMALL RIBOSOMAL SUBUNIT PROTEIN US13M"/>
    <property type="match status" value="1"/>
</dbReference>
<dbReference type="Gene3D" id="1.10.8.50">
    <property type="match status" value="1"/>
</dbReference>
<dbReference type="InterPro" id="IPR010979">
    <property type="entry name" value="Ribosomal_uS13-like_H2TH"/>
</dbReference>
<organism evidence="4 5">
    <name type="scientific">Oldenlandia corymbosa var. corymbosa</name>
    <dbReference type="NCBI Taxonomy" id="529605"/>
    <lineage>
        <taxon>Eukaryota</taxon>
        <taxon>Viridiplantae</taxon>
        <taxon>Streptophyta</taxon>
        <taxon>Embryophyta</taxon>
        <taxon>Tracheophyta</taxon>
        <taxon>Spermatophyta</taxon>
        <taxon>Magnoliopsida</taxon>
        <taxon>eudicotyledons</taxon>
        <taxon>Gunneridae</taxon>
        <taxon>Pentapetalae</taxon>
        <taxon>asterids</taxon>
        <taxon>lamiids</taxon>
        <taxon>Gentianales</taxon>
        <taxon>Rubiaceae</taxon>
        <taxon>Rubioideae</taxon>
        <taxon>Spermacoceae</taxon>
        <taxon>Hedyotis-Oldenlandia complex</taxon>
        <taxon>Oldenlandia</taxon>
    </lineage>
</organism>
<gene>
    <name evidence="4" type="ORF">OLC1_LOCUS14576</name>
</gene>
<dbReference type="InterPro" id="IPR001892">
    <property type="entry name" value="Ribosomal_uS13"/>
</dbReference>
<dbReference type="GO" id="GO:0006412">
    <property type="term" value="P:translation"/>
    <property type="evidence" value="ECO:0007669"/>
    <property type="project" value="InterPro"/>
</dbReference>
<dbReference type="AlphaFoldDB" id="A0AAV1DG44"/>
<evidence type="ECO:0000256" key="1">
    <source>
        <dbReference type="ARBA" id="ARBA00008080"/>
    </source>
</evidence>
<dbReference type="HAMAP" id="MF_01315">
    <property type="entry name" value="Ribosomal_uS13"/>
    <property type="match status" value="1"/>
</dbReference>
<dbReference type="PROSITE" id="PS00646">
    <property type="entry name" value="RIBOSOMAL_S13_1"/>
    <property type="match status" value="1"/>
</dbReference>
<dbReference type="GO" id="GO:0003723">
    <property type="term" value="F:RNA binding"/>
    <property type="evidence" value="ECO:0007669"/>
    <property type="project" value="InterPro"/>
</dbReference>
<accession>A0AAV1DG44</accession>
<evidence type="ECO:0000256" key="2">
    <source>
        <dbReference type="ARBA" id="ARBA00022980"/>
    </source>
</evidence>
<dbReference type="FunFam" id="1.10.8.50:FF:000001">
    <property type="entry name" value="30S ribosomal protein S13"/>
    <property type="match status" value="1"/>
</dbReference>
<dbReference type="InterPro" id="IPR027437">
    <property type="entry name" value="Rbsml_uS13_C"/>
</dbReference>
<keyword evidence="3" id="KW-0687">Ribonucleoprotein</keyword>
<evidence type="ECO:0000313" key="4">
    <source>
        <dbReference type="EMBL" id="CAI9105990.1"/>
    </source>
</evidence>
<evidence type="ECO:0000256" key="3">
    <source>
        <dbReference type="ARBA" id="ARBA00023274"/>
    </source>
</evidence>
<evidence type="ECO:0000313" key="5">
    <source>
        <dbReference type="Proteomes" id="UP001161247"/>
    </source>
</evidence>
<proteinExistence type="inferred from homology"/>
<dbReference type="GO" id="GO:0003735">
    <property type="term" value="F:structural constituent of ribosome"/>
    <property type="evidence" value="ECO:0007669"/>
    <property type="project" value="InterPro"/>
</dbReference>
<dbReference type="GO" id="GO:0015935">
    <property type="term" value="C:small ribosomal subunit"/>
    <property type="evidence" value="ECO:0007669"/>
    <property type="project" value="TreeGrafter"/>
</dbReference>
<dbReference type="Proteomes" id="UP001161247">
    <property type="component" value="Chromosome 5"/>
</dbReference>
<dbReference type="GO" id="GO:0005739">
    <property type="term" value="C:mitochondrion"/>
    <property type="evidence" value="ECO:0007669"/>
    <property type="project" value="TreeGrafter"/>
</dbReference>